<evidence type="ECO:0000313" key="1">
    <source>
        <dbReference type="EMBL" id="PPQ83744.1"/>
    </source>
</evidence>
<comment type="caution">
    <text evidence="1">The sequence shown here is derived from an EMBL/GenBank/DDBJ whole genome shotgun (WGS) entry which is preliminary data.</text>
</comment>
<name>A0A409WYZ0_9AGAR</name>
<protein>
    <submittedName>
        <fullName evidence="1">Uncharacterized protein</fullName>
    </submittedName>
</protein>
<dbReference type="InParanoid" id="A0A409WYZ0"/>
<dbReference type="Proteomes" id="UP000284842">
    <property type="component" value="Unassembled WGS sequence"/>
</dbReference>
<organism evidence="1 2">
    <name type="scientific">Panaeolus cyanescens</name>
    <dbReference type="NCBI Taxonomy" id="181874"/>
    <lineage>
        <taxon>Eukaryota</taxon>
        <taxon>Fungi</taxon>
        <taxon>Dikarya</taxon>
        <taxon>Basidiomycota</taxon>
        <taxon>Agaricomycotina</taxon>
        <taxon>Agaricomycetes</taxon>
        <taxon>Agaricomycetidae</taxon>
        <taxon>Agaricales</taxon>
        <taxon>Agaricineae</taxon>
        <taxon>Galeropsidaceae</taxon>
        <taxon>Panaeolus</taxon>
    </lineage>
</organism>
<dbReference type="OrthoDB" id="10515232at2759"/>
<keyword evidence="2" id="KW-1185">Reference proteome</keyword>
<dbReference type="EMBL" id="NHTK01004993">
    <property type="protein sequence ID" value="PPQ83744.1"/>
    <property type="molecule type" value="Genomic_DNA"/>
</dbReference>
<accession>A0A409WYZ0</accession>
<gene>
    <name evidence="1" type="ORF">CVT24_007638</name>
</gene>
<proteinExistence type="predicted"/>
<evidence type="ECO:0000313" key="2">
    <source>
        <dbReference type="Proteomes" id="UP000284842"/>
    </source>
</evidence>
<reference evidence="1 2" key="1">
    <citation type="journal article" date="2018" name="Evol. Lett.">
        <title>Horizontal gene cluster transfer increased hallucinogenic mushroom diversity.</title>
        <authorList>
            <person name="Reynolds H.T."/>
            <person name="Vijayakumar V."/>
            <person name="Gluck-Thaler E."/>
            <person name="Korotkin H.B."/>
            <person name="Matheny P.B."/>
            <person name="Slot J.C."/>
        </authorList>
    </citation>
    <scope>NUCLEOTIDE SEQUENCE [LARGE SCALE GENOMIC DNA]</scope>
    <source>
        <strain evidence="1 2">2629</strain>
    </source>
</reference>
<dbReference type="AlphaFoldDB" id="A0A409WYZ0"/>
<sequence>MRLPQDILDYMIDQFGRSTATPRDLIEDYHAIWTPLVQSNNPKNLVSDSLATLKSLCLVSHDCRRRAVRILFHSIDIAGKNHRILHLRAQRLYDILSTPSLSGGQSLQPPVAECIRTVTLRRAPMDFFASDLTEHCPVKYMFKEGSSVTKIFQELLKPCVTITGLRIDFGMARIAIGWDQFPAVFRSSVEALIRSPNLQVLSLCNVLNLHHGIFDQSSIKALQLITYKSDTDTVEVSNFDASEGVVFEPPNVEYLLVNDRLSVDFLDTPAWQSVLENLKGFNIDSLFDIDTYSRVLHLAQNSLEILRVDRINCGKVVDHMESSSFNAFNFGQYSTLQNLSITRYRYPSLSFNKQVPDEDIMQLIRILQATDTCTELCSFALQILDFYEEEADEEFLVPDPPTGQLSVWEELDIVITSSRFPALQHFNLVVSAEIKRHPSGEFDSEKMIKATTECFERSFAKTRALQRVELEWEIDIYVHQLHAH</sequence>